<dbReference type="PIRSF" id="PIRSF037228">
    <property type="entry name" value="Lant_mod_RumM"/>
    <property type="match status" value="1"/>
</dbReference>
<dbReference type="GO" id="GO:0005975">
    <property type="term" value="P:carbohydrate metabolic process"/>
    <property type="evidence" value="ECO:0007669"/>
    <property type="project" value="InterPro"/>
</dbReference>
<accession>A0A7W3T2H3</accession>
<feature type="domain" description="Lantibiotic biosynthesis protein dehydration" evidence="2">
    <location>
        <begin position="252"/>
        <end position="624"/>
    </location>
</feature>
<feature type="region of interest" description="Disordered" evidence="1">
    <location>
        <begin position="58"/>
        <end position="79"/>
    </location>
</feature>
<evidence type="ECO:0000313" key="3">
    <source>
        <dbReference type="EMBL" id="MBB0229724.1"/>
    </source>
</evidence>
<dbReference type="AlphaFoldDB" id="A0A7W3T2H3"/>
<dbReference type="SUPFAM" id="SSF158745">
    <property type="entry name" value="LanC-like"/>
    <property type="match status" value="1"/>
</dbReference>
<reference evidence="4" key="1">
    <citation type="submission" date="2019-10" db="EMBL/GenBank/DDBJ databases">
        <title>Streptomyces sp. nov., a novel actinobacterium isolated from alkaline environment.</title>
        <authorList>
            <person name="Golinska P."/>
        </authorList>
    </citation>
    <scope>NUCLEOTIDE SEQUENCE [LARGE SCALE GENOMIC DNA]</scope>
    <source>
        <strain evidence="4">DSM 42108</strain>
    </source>
</reference>
<name>A0A7W3T2H3_9ACTN</name>
<protein>
    <submittedName>
        <fullName evidence="3">Type 2 lantipeptide synthetase LanM</fullName>
    </submittedName>
</protein>
<dbReference type="EMBL" id="VKHS01000160">
    <property type="protein sequence ID" value="MBB0229724.1"/>
    <property type="molecule type" value="Genomic_DNA"/>
</dbReference>
<dbReference type="InterPro" id="IPR012341">
    <property type="entry name" value="6hp_glycosidase-like_sf"/>
</dbReference>
<dbReference type="InterPro" id="IPR017146">
    <property type="entry name" value="Lanti_2_LanM"/>
</dbReference>
<sequence>MPPGTRGRRIWVGFPHVRTRRARDVDDVTDSAVAPAPRLRPLPRDWWAPALNLRERLTAPGAPTAARSSDPRRPAPWAVGDESGFADRRASLGVSEAHLAALAGEPADRLARRAGKPSWATYVEQAVSAAPETADRAAAPVDPPGDEGWGIGNTPRGAGVFLPVVRPLIATAWAGVAGRVSLPRGESATARAAFERRLGDRLTRQAGRTLVGELHAARTAGVLDGSTSRERFASFTTAAGTRRGLGELFTRYPVLARLLGQSCVLAAEAMTELLVRYAADRRLLVETLLGGEDPGPLTDIEMDRGDSHQGNRSVAVLRFAGGARVVYKPRPLDQHRLLDECVDWLNRRVDGLELRTARSLPRPGYGWLEYIEHRGCSSVTEVDRFYRRQGALLALLYALEGADMHYENVIACGDQPVLVDAETLLHSGLPPASTAGPDPAAEALNSSVHRTCLLPQLLIGENGAVDISALGGPAGEAFPADGLRWVGVGTDEMRAVRGPVACEPGRNRPLLDGRAAGHADHRAALMEGFRRTYDTIDEHRAELLGPTGPATRCSGAFGRLIVRSTRLYVTLLEEAGHPAVLGDALARDAVLALLWTESAHDPIRQRLIEEEIRDLWSGDVPLFFHRPRGTSVWTARGDRLEGVLPVSGLDAAGGKVTRMGEVDRHQQEWVISATLAVTAANASGAGGGHRRSVLVPQPAPPVAPEASRLLSAACGIADEIAARALHRDGRVNWLGLERVTDEHWAVLPMGAGLAQGYCGVALFLAQIGALTGARRYTSPARQVVESLSGLMSAMVADPALADAVGPGALNGLGGIAYTVARLGPLLGEDPADCLADSLAALELAALAPTGDGGAGNVADGLAGALASTLAVWGLTGFPGSARLADSLAARLALDSADPGSGAGGSGFARGAAGTAWALMRYSGIPGNGGAALRGDAADALRAALARSLDRPRDLTWYDGLPGTVMAAADALPADGSGDLDRCATLLDASPLPADLSPGHGALGVLEALTVLAARGDDRAGEALRARAGELLGRVERHGHRCGTPDHVPSPGLLSGLAGIGYGLLRLAFPTEVPSVLLLDSRP</sequence>
<dbReference type="CDD" id="cd04792">
    <property type="entry name" value="LanM-like"/>
    <property type="match status" value="1"/>
</dbReference>
<dbReference type="GO" id="GO:0031179">
    <property type="term" value="P:peptide modification"/>
    <property type="evidence" value="ECO:0007669"/>
    <property type="project" value="InterPro"/>
</dbReference>
<dbReference type="Gene3D" id="1.50.10.10">
    <property type="match status" value="1"/>
</dbReference>
<dbReference type="NCBIfam" id="TIGR03897">
    <property type="entry name" value="lanti_2_LanM"/>
    <property type="match status" value="1"/>
</dbReference>
<proteinExistence type="predicted"/>
<dbReference type="InterPro" id="IPR025410">
    <property type="entry name" value="Lant_dehyd"/>
</dbReference>
<dbReference type="SMART" id="SM01260">
    <property type="entry name" value="LANC_like"/>
    <property type="match status" value="1"/>
</dbReference>
<keyword evidence="4" id="KW-1185">Reference proteome</keyword>
<comment type="caution">
    <text evidence="3">The sequence shown here is derived from an EMBL/GenBank/DDBJ whole genome shotgun (WGS) entry which is preliminary data.</text>
</comment>
<evidence type="ECO:0000259" key="2">
    <source>
        <dbReference type="Pfam" id="PF13575"/>
    </source>
</evidence>
<gene>
    <name evidence="3" type="primary">lanM</name>
    <name evidence="3" type="ORF">FOE67_09390</name>
</gene>
<dbReference type="InterPro" id="IPR007822">
    <property type="entry name" value="LANC-like"/>
</dbReference>
<evidence type="ECO:0000313" key="4">
    <source>
        <dbReference type="Proteomes" id="UP000530234"/>
    </source>
</evidence>
<dbReference type="Proteomes" id="UP000530234">
    <property type="component" value="Unassembled WGS sequence"/>
</dbReference>
<dbReference type="Pfam" id="PF13575">
    <property type="entry name" value="DUF4135"/>
    <property type="match status" value="1"/>
</dbReference>
<evidence type="ECO:0000256" key="1">
    <source>
        <dbReference type="SAM" id="MobiDB-lite"/>
    </source>
</evidence>
<dbReference type="Pfam" id="PF05147">
    <property type="entry name" value="LANC_like"/>
    <property type="match status" value="1"/>
</dbReference>
<organism evidence="3 4">
    <name type="scientific">Streptomyces calidiresistens</name>
    <dbReference type="NCBI Taxonomy" id="1485586"/>
    <lineage>
        <taxon>Bacteria</taxon>
        <taxon>Bacillati</taxon>
        <taxon>Actinomycetota</taxon>
        <taxon>Actinomycetes</taxon>
        <taxon>Kitasatosporales</taxon>
        <taxon>Streptomycetaceae</taxon>
        <taxon>Streptomyces</taxon>
    </lineage>
</organism>